<proteinExistence type="predicted"/>
<evidence type="ECO:0000313" key="2">
    <source>
        <dbReference type="Proteomes" id="UP000293852"/>
    </source>
</evidence>
<comment type="caution">
    <text evidence="1">The sequence shown here is derived from an EMBL/GenBank/DDBJ whole genome shotgun (WGS) entry which is preliminary data.</text>
</comment>
<sequence length="89" mass="9657">MRPERFDPTLARQFEALVGYRLVLGCSFAAHSDRPCEGEVSVRAVTSCCGRTVFGCPGHHRQALARQAAGRDVDPVCGRGNNAPAWFPV</sequence>
<protein>
    <submittedName>
        <fullName evidence="1">Uncharacterized protein</fullName>
    </submittedName>
</protein>
<dbReference type="RefSeq" id="WP_130414134.1">
    <property type="nucleotide sequence ID" value="NZ_SGWX01000001.1"/>
</dbReference>
<organism evidence="1 2">
    <name type="scientific">Xylanimonas ulmi</name>
    <dbReference type="NCBI Taxonomy" id="228973"/>
    <lineage>
        <taxon>Bacteria</taxon>
        <taxon>Bacillati</taxon>
        <taxon>Actinomycetota</taxon>
        <taxon>Actinomycetes</taxon>
        <taxon>Micrococcales</taxon>
        <taxon>Promicromonosporaceae</taxon>
        <taxon>Xylanimonas</taxon>
    </lineage>
</organism>
<dbReference type="EMBL" id="SGWX01000001">
    <property type="protein sequence ID" value="RZS61445.1"/>
    <property type="molecule type" value="Genomic_DNA"/>
</dbReference>
<reference evidence="1 2" key="1">
    <citation type="submission" date="2019-02" db="EMBL/GenBank/DDBJ databases">
        <title>Sequencing the genomes of 1000 actinobacteria strains.</title>
        <authorList>
            <person name="Klenk H.-P."/>
        </authorList>
    </citation>
    <scope>NUCLEOTIDE SEQUENCE [LARGE SCALE GENOMIC DNA]</scope>
    <source>
        <strain evidence="1 2">DSM 16932</strain>
    </source>
</reference>
<name>A0A4Q7M0Y4_9MICO</name>
<evidence type="ECO:0000313" key="1">
    <source>
        <dbReference type="EMBL" id="RZS61445.1"/>
    </source>
</evidence>
<gene>
    <name evidence="1" type="ORF">EV386_1744</name>
</gene>
<dbReference type="AlphaFoldDB" id="A0A4Q7M0Y4"/>
<accession>A0A4Q7M0Y4</accession>
<dbReference type="Proteomes" id="UP000293852">
    <property type="component" value="Unassembled WGS sequence"/>
</dbReference>
<keyword evidence="2" id="KW-1185">Reference proteome</keyword>